<evidence type="ECO:0000259" key="4">
    <source>
        <dbReference type="Pfam" id="PF00465"/>
    </source>
</evidence>
<evidence type="ECO:0000313" key="6">
    <source>
        <dbReference type="EMBL" id="EIT86068.1"/>
    </source>
</evidence>
<dbReference type="STRING" id="1196324.A374_07101"/>
<dbReference type="Gene3D" id="1.20.1090.10">
    <property type="entry name" value="Dehydroquinate synthase-like - alpha domain"/>
    <property type="match status" value="1"/>
</dbReference>
<protein>
    <submittedName>
        <fullName evidence="6">Iron-containing alcohol dehydrogenase</fullName>
    </submittedName>
</protein>
<dbReference type="Pfam" id="PF00465">
    <property type="entry name" value="Fe-ADH"/>
    <property type="match status" value="1"/>
</dbReference>
<evidence type="ECO:0000313" key="7">
    <source>
        <dbReference type="Proteomes" id="UP000004080"/>
    </source>
</evidence>
<sequence>MNLMFPTKTIIGAQALDQLVQEVQKWNGQQILLITDPTLVKLGIVRSIQQPLEQGGFSITTYDDITPEPSVDTAERLLTFAKQQAFDLIIGFGGGSALDLAKLIAVLSANDGCVSDYLHLTGTKTVVHKGLPKILIPTTAGTGSEVTNIAVLSLATTKDVVAHDLLLADVAIIDPHVTYTVPANVTAATGMDALTHAIEAYLSVNASPVTDAFSLHAVSLLSAALKRAVDNGEDAQARNDLSHGSYLAGLAFFHAGVAGVHALAYPLGGQFHLAHGESNAVLLPYVMDYLRPHCMEKMKHLYKAMNEKVEDLSAEEASRRFVDRLHELIKEVHIPATLQDFHIPEDAIASLTQQGAKQTRLLARSPVPLTVEAIESIYTTAYKGVPVSK</sequence>
<dbReference type="PATRIC" id="fig|1196324.3.peg.1454"/>
<dbReference type="GO" id="GO:0046872">
    <property type="term" value="F:metal ion binding"/>
    <property type="evidence" value="ECO:0007669"/>
    <property type="project" value="InterPro"/>
</dbReference>
<keyword evidence="7" id="KW-1185">Reference proteome</keyword>
<dbReference type="Proteomes" id="UP000004080">
    <property type="component" value="Unassembled WGS sequence"/>
</dbReference>
<dbReference type="GO" id="GO:0004022">
    <property type="term" value="F:alcohol dehydrogenase (NAD+) activity"/>
    <property type="evidence" value="ECO:0007669"/>
    <property type="project" value="TreeGrafter"/>
</dbReference>
<reference evidence="6 7" key="1">
    <citation type="journal article" date="2012" name="J. Bacteriol.">
        <title>Genome of Bacillus macauensis ZFHKF-1, a Long-Chain-Forming Bacterium.</title>
        <authorList>
            <person name="Cai L."/>
            <person name="Zhang T."/>
        </authorList>
    </citation>
    <scope>NUCLEOTIDE SEQUENCE [LARGE SCALE GENOMIC DNA]</scope>
    <source>
        <strain evidence="6 7">ZFHKF-1</strain>
    </source>
</reference>
<comment type="similarity">
    <text evidence="1">Belongs to the iron-containing alcohol dehydrogenase family.</text>
</comment>
<dbReference type="eggNOG" id="COG1454">
    <property type="taxonomic scope" value="Bacteria"/>
</dbReference>
<keyword evidence="3" id="KW-0520">NAD</keyword>
<dbReference type="InterPro" id="IPR039697">
    <property type="entry name" value="Alcohol_dehydrogenase_Fe"/>
</dbReference>
<dbReference type="InterPro" id="IPR001670">
    <property type="entry name" value="ADH_Fe/GldA"/>
</dbReference>
<dbReference type="PANTHER" id="PTHR11496:SF102">
    <property type="entry name" value="ALCOHOL DEHYDROGENASE 4"/>
    <property type="match status" value="1"/>
</dbReference>
<gene>
    <name evidence="6" type="ORF">A374_07101</name>
</gene>
<organism evidence="6 7">
    <name type="scientific">Fictibacillus macauensis ZFHKF-1</name>
    <dbReference type="NCBI Taxonomy" id="1196324"/>
    <lineage>
        <taxon>Bacteria</taxon>
        <taxon>Bacillati</taxon>
        <taxon>Bacillota</taxon>
        <taxon>Bacilli</taxon>
        <taxon>Bacillales</taxon>
        <taxon>Fictibacillaceae</taxon>
        <taxon>Fictibacillus</taxon>
    </lineage>
</organism>
<name>I8UGY5_9BACL</name>
<evidence type="ECO:0000259" key="5">
    <source>
        <dbReference type="Pfam" id="PF25137"/>
    </source>
</evidence>
<dbReference type="AlphaFoldDB" id="I8UGY5"/>
<accession>I8UGY5</accession>
<evidence type="ECO:0000256" key="2">
    <source>
        <dbReference type="ARBA" id="ARBA00023002"/>
    </source>
</evidence>
<dbReference type="FunFam" id="1.20.1090.10:FF:000001">
    <property type="entry name" value="Aldehyde-alcohol dehydrogenase"/>
    <property type="match status" value="1"/>
</dbReference>
<dbReference type="Pfam" id="PF25137">
    <property type="entry name" value="ADH_Fe_C"/>
    <property type="match status" value="1"/>
</dbReference>
<evidence type="ECO:0000256" key="1">
    <source>
        <dbReference type="ARBA" id="ARBA00007358"/>
    </source>
</evidence>
<dbReference type="RefSeq" id="WP_007201517.1">
    <property type="nucleotide sequence ID" value="NZ_AKKV01000023.1"/>
</dbReference>
<dbReference type="PROSITE" id="PS00913">
    <property type="entry name" value="ADH_IRON_1"/>
    <property type="match status" value="1"/>
</dbReference>
<dbReference type="SUPFAM" id="SSF56796">
    <property type="entry name" value="Dehydroquinate synthase-like"/>
    <property type="match status" value="1"/>
</dbReference>
<dbReference type="InterPro" id="IPR018211">
    <property type="entry name" value="ADH_Fe_CS"/>
</dbReference>
<dbReference type="Gene3D" id="3.40.50.1970">
    <property type="match status" value="1"/>
</dbReference>
<dbReference type="CDD" id="cd08551">
    <property type="entry name" value="Fe-ADH"/>
    <property type="match status" value="1"/>
</dbReference>
<dbReference type="FunFam" id="3.40.50.1970:FF:000003">
    <property type="entry name" value="Alcohol dehydrogenase, iron-containing"/>
    <property type="match status" value="1"/>
</dbReference>
<dbReference type="EMBL" id="AKKV01000023">
    <property type="protein sequence ID" value="EIT86068.1"/>
    <property type="molecule type" value="Genomic_DNA"/>
</dbReference>
<keyword evidence="2" id="KW-0560">Oxidoreductase</keyword>
<comment type="caution">
    <text evidence="6">The sequence shown here is derived from an EMBL/GenBank/DDBJ whole genome shotgun (WGS) entry which is preliminary data.</text>
</comment>
<dbReference type="InterPro" id="IPR056798">
    <property type="entry name" value="ADH_Fe_C"/>
</dbReference>
<feature type="domain" description="Alcohol dehydrogenase iron-type/glycerol dehydrogenase GldA" evidence="4">
    <location>
        <begin position="6"/>
        <end position="175"/>
    </location>
</feature>
<feature type="domain" description="Fe-containing alcohol dehydrogenase-like C-terminal" evidence="5">
    <location>
        <begin position="186"/>
        <end position="382"/>
    </location>
</feature>
<dbReference type="OrthoDB" id="9815791at2"/>
<dbReference type="PANTHER" id="PTHR11496">
    <property type="entry name" value="ALCOHOL DEHYDROGENASE"/>
    <property type="match status" value="1"/>
</dbReference>
<proteinExistence type="inferred from homology"/>
<evidence type="ECO:0000256" key="3">
    <source>
        <dbReference type="ARBA" id="ARBA00023027"/>
    </source>
</evidence>